<evidence type="ECO:0000256" key="2">
    <source>
        <dbReference type="ARBA" id="ARBA00023235"/>
    </source>
</evidence>
<feature type="binding site" evidence="3">
    <location>
        <position position="11"/>
    </location>
    <ligand>
        <name>substrate</name>
    </ligand>
</feature>
<feature type="site" description="Could be important to modulate the pK values of the two catalytic cysteine residues" evidence="3">
    <location>
        <position position="155"/>
    </location>
</feature>
<evidence type="ECO:0000256" key="4">
    <source>
        <dbReference type="NCBIfam" id="TIGR00652"/>
    </source>
</evidence>
<reference evidence="5 6" key="1">
    <citation type="journal article" date="2022" name="Mar. Drugs">
        <title>Bioassay-Guided Fractionation Leads to the Detection of Cholic Acid Generated by the Rare Thalassomonas sp.</title>
        <authorList>
            <person name="Pheiffer F."/>
            <person name="Schneider Y.K."/>
            <person name="Hansen E.H."/>
            <person name="Andersen J.H."/>
            <person name="Isaksson J."/>
            <person name="Busche T."/>
            <person name="R C."/>
            <person name="Kalinowski J."/>
            <person name="Zyl L.V."/>
            <person name="Trindade M."/>
        </authorList>
    </citation>
    <scope>NUCLEOTIDE SEQUENCE [LARGE SCALE GENOMIC DNA]</scope>
    <source>
        <strain evidence="5 6">A5K-61T</strain>
    </source>
</reference>
<dbReference type="NCBIfam" id="TIGR00652">
    <property type="entry name" value="DapF"/>
    <property type="match status" value="1"/>
</dbReference>
<feature type="binding site" evidence="3">
    <location>
        <position position="62"/>
    </location>
    <ligand>
        <name>substrate</name>
    </ligand>
</feature>
<evidence type="ECO:0000256" key="3">
    <source>
        <dbReference type="HAMAP-Rule" id="MF_00197"/>
    </source>
</evidence>
<dbReference type="PANTHER" id="PTHR31689:SF0">
    <property type="entry name" value="DIAMINOPIMELATE EPIMERASE"/>
    <property type="match status" value="1"/>
</dbReference>
<comment type="function">
    <text evidence="3">Catalyzes the stereoinversion of LL-2,6-diaminopimelate (L,L-DAP) to meso-diaminopimelate (meso-DAP), a precursor of L-lysine and an essential component of the bacterial peptidoglycan.</text>
</comment>
<keyword evidence="3" id="KW-0028">Amino-acid biosynthesis</keyword>
<dbReference type="PANTHER" id="PTHR31689">
    <property type="entry name" value="DIAMINOPIMELATE EPIMERASE, CHLOROPLASTIC"/>
    <property type="match status" value="1"/>
</dbReference>
<dbReference type="HAMAP" id="MF_00197">
    <property type="entry name" value="DAP_epimerase"/>
    <property type="match status" value="1"/>
</dbReference>
<dbReference type="Proteomes" id="UP001215231">
    <property type="component" value="Chromosome"/>
</dbReference>
<feature type="binding site" evidence="3">
    <location>
        <position position="186"/>
    </location>
    <ligand>
        <name>substrate</name>
    </ligand>
</feature>
<comment type="subcellular location">
    <subcellularLocation>
        <location evidence="3">Cytoplasm</location>
    </subcellularLocation>
</comment>
<dbReference type="Pfam" id="PF01678">
    <property type="entry name" value="DAP_epimerase"/>
    <property type="match status" value="2"/>
</dbReference>
<keyword evidence="2 3" id="KW-0413">Isomerase</keyword>
<organism evidence="5 6">
    <name type="scientific">Thalassomonas haliotis</name>
    <dbReference type="NCBI Taxonomy" id="485448"/>
    <lineage>
        <taxon>Bacteria</taxon>
        <taxon>Pseudomonadati</taxon>
        <taxon>Pseudomonadota</taxon>
        <taxon>Gammaproteobacteria</taxon>
        <taxon>Alteromonadales</taxon>
        <taxon>Colwelliaceae</taxon>
        <taxon>Thalassomonas</taxon>
    </lineage>
</organism>
<dbReference type="InterPro" id="IPR001653">
    <property type="entry name" value="DAP_epimerase_DapF"/>
</dbReference>
<keyword evidence="3" id="KW-0457">Lysine biosynthesis</keyword>
<dbReference type="EMBL" id="CP059693">
    <property type="protein sequence ID" value="WDE11229.1"/>
    <property type="molecule type" value="Genomic_DNA"/>
</dbReference>
<dbReference type="EC" id="5.1.1.7" evidence="3 4"/>
<dbReference type="SUPFAM" id="SSF54506">
    <property type="entry name" value="Diaminopimelate epimerase-like"/>
    <property type="match status" value="2"/>
</dbReference>
<comment type="similarity">
    <text evidence="1 3">Belongs to the diaminopimelate epimerase family.</text>
</comment>
<feature type="binding site" evidence="3">
    <location>
        <begin position="204"/>
        <end position="205"/>
    </location>
    <ligand>
        <name>substrate</name>
    </ligand>
</feature>
<name>A0ABY7VDM5_9GAMM</name>
<comment type="pathway">
    <text evidence="3">Amino-acid biosynthesis; L-lysine biosynthesis via DAP pathway; DL-2,6-diaminopimelate from LL-2,6-diaminopimelate: step 1/1.</text>
</comment>
<dbReference type="GO" id="GO:0008837">
    <property type="term" value="F:diaminopimelate epimerase activity"/>
    <property type="evidence" value="ECO:0007669"/>
    <property type="project" value="UniProtKB-EC"/>
</dbReference>
<comment type="subunit">
    <text evidence="3">Homodimer.</text>
</comment>
<feature type="site" description="Could be important to modulate the pK values of the two catalytic cysteine residues" evidence="3">
    <location>
        <position position="204"/>
    </location>
</feature>
<keyword evidence="6" id="KW-1185">Reference proteome</keyword>
<comment type="caution">
    <text evidence="3">Lacks conserved residue(s) required for the propagation of feature annotation.</text>
</comment>
<dbReference type="RefSeq" id="WP_274051371.1">
    <property type="nucleotide sequence ID" value="NZ_CP059693.1"/>
</dbReference>
<feature type="binding site" evidence="3">
    <location>
        <position position="153"/>
    </location>
    <ligand>
        <name>substrate</name>
    </ligand>
</feature>
<evidence type="ECO:0000313" key="6">
    <source>
        <dbReference type="Proteomes" id="UP001215231"/>
    </source>
</evidence>
<feature type="binding site" evidence="3">
    <location>
        <begin position="72"/>
        <end position="73"/>
    </location>
    <ligand>
        <name>substrate</name>
    </ligand>
</feature>
<comment type="catalytic activity">
    <reaction evidence="3">
        <text>(2S,6S)-2,6-diaminopimelate = meso-2,6-diaminopimelate</text>
        <dbReference type="Rhea" id="RHEA:15393"/>
        <dbReference type="ChEBI" id="CHEBI:57609"/>
        <dbReference type="ChEBI" id="CHEBI:57791"/>
        <dbReference type="EC" id="5.1.1.7"/>
    </reaction>
</comment>
<feature type="binding site" evidence="3">
    <location>
        <begin position="214"/>
        <end position="215"/>
    </location>
    <ligand>
        <name>substrate</name>
    </ligand>
</feature>
<evidence type="ECO:0000313" key="5">
    <source>
        <dbReference type="EMBL" id="WDE11229.1"/>
    </source>
</evidence>
<sequence length="273" mass="29187">MKFTKYHALGNDYLVVDPKEVNRLSQDDIITLCHRHYGIGSDGVLYGPLPGNSCDFALKIFNPDGSEAEKSGNGLRIFSRYLWDRQLVSSKPFFIETPGGVVSASVCPSGKSVTVEMGQVAFSHKVSEAATAAPEDILVLGKTFTGYRANVGNPHFVILVDELTPKLATTYGPLIESAAGFSNRTNVQFVKVLEQGKIQVEIWERGAGYTLASGSSSVAAAAVVHCLGLCREKISVLMPGGVIEITLDVRFNASMTGVVAKIAEGTLSQEALS</sequence>
<gene>
    <name evidence="3 5" type="primary">dapF</name>
    <name evidence="5" type="ORF">H3N35_23870</name>
</gene>
<protein>
    <recommendedName>
        <fullName evidence="3 4">Diaminopimelate epimerase</fullName>
        <shortName evidence="3">DAP epimerase</shortName>
        <ecNumber evidence="3 4">5.1.1.7</ecNumber>
    </recommendedName>
    <alternativeName>
        <fullName evidence="3">PLP-independent amino acid racemase</fullName>
    </alternativeName>
</protein>
<accession>A0ABY7VDM5</accession>
<proteinExistence type="inferred from homology"/>
<dbReference type="Gene3D" id="3.10.310.10">
    <property type="entry name" value="Diaminopimelate Epimerase, Chain A, domain 1"/>
    <property type="match status" value="2"/>
</dbReference>
<evidence type="ECO:0000256" key="1">
    <source>
        <dbReference type="ARBA" id="ARBA00010219"/>
    </source>
</evidence>
<keyword evidence="3" id="KW-0963">Cytoplasm</keyword>